<reference evidence="1 2" key="1">
    <citation type="submission" date="2016-12" db="EMBL/GenBank/DDBJ databases">
        <title>Domibacillus antri genome sequencing.</title>
        <authorList>
            <person name="Verma A."/>
            <person name="Krishnamurthi S."/>
        </authorList>
    </citation>
    <scope>NUCLEOTIDE SEQUENCE [LARGE SCALE GENOMIC DNA]</scope>
    <source>
        <strain evidence="1 2">XD80</strain>
    </source>
</reference>
<organism evidence="1 2">
    <name type="scientific">Domibacillus antri</name>
    <dbReference type="NCBI Taxonomy" id="1714264"/>
    <lineage>
        <taxon>Bacteria</taxon>
        <taxon>Bacillati</taxon>
        <taxon>Bacillota</taxon>
        <taxon>Bacilli</taxon>
        <taxon>Bacillales</taxon>
        <taxon>Bacillaceae</taxon>
        <taxon>Domibacillus</taxon>
    </lineage>
</organism>
<protein>
    <submittedName>
        <fullName evidence="1">Uncharacterized protein</fullName>
    </submittedName>
</protein>
<keyword evidence="2" id="KW-1185">Reference proteome</keyword>
<dbReference type="EMBL" id="MSDU01000003">
    <property type="protein sequence ID" value="OLN23959.1"/>
    <property type="molecule type" value="Genomic_DNA"/>
</dbReference>
<dbReference type="Proteomes" id="UP000185568">
    <property type="component" value="Unassembled WGS sequence"/>
</dbReference>
<gene>
    <name evidence="1" type="ORF">BTO30_00585</name>
</gene>
<proteinExistence type="predicted"/>
<sequence length="188" mass="21918">MVEAKINVPVLNNGTSSSAFNREEYIRHLSKNLFEVLMLKREIPDDFLRKYHLSSKGIGDDLYFLTESYFRQKGLFKGKHSMSDYITPNAMKAIESGIVSKNLIYEHMVPKNLYIKQISEITLAGQLTEEFIYDLLIKYYFVCSVTKEEDEKLPSIKMADDWDGINPFYRYEKAGIEFLPNRKEVTSE</sequence>
<dbReference type="STRING" id="1714264.BTO30_00585"/>
<accession>A0A1Q8Q9E0</accession>
<name>A0A1Q8Q9E0_9BACI</name>
<evidence type="ECO:0000313" key="1">
    <source>
        <dbReference type="EMBL" id="OLN23959.1"/>
    </source>
</evidence>
<comment type="caution">
    <text evidence="1">The sequence shown here is derived from an EMBL/GenBank/DDBJ whole genome shotgun (WGS) entry which is preliminary data.</text>
</comment>
<evidence type="ECO:0000313" key="2">
    <source>
        <dbReference type="Proteomes" id="UP000185568"/>
    </source>
</evidence>
<dbReference type="AlphaFoldDB" id="A0A1Q8Q9E0"/>